<evidence type="ECO:0000313" key="6">
    <source>
        <dbReference type="Proteomes" id="UP000470246"/>
    </source>
</evidence>
<gene>
    <name evidence="5" type="ORF">GCU56_18590</name>
</gene>
<dbReference type="RefSeq" id="WP_163483245.1">
    <property type="nucleotide sequence ID" value="NZ_JAAGWF010000022.1"/>
</dbReference>
<dbReference type="InterPro" id="IPR020845">
    <property type="entry name" value="AMP-binding_CS"/>
</dbReference>
<dbReference type="PANTHER" id="PTHR24096:SF149">
    <property type="entry name" value="AMP-BINDING DOMAIN-CONTAINING PROTEIN-RELATED"/>
    <property type="match status" value="1"/>
</dbReference>
<dbReference type="Proteomes" id="UP000470246">
    <property type="component" value="Unassembled WGS sequence"/>
</dbReference>
<dbReference type="InterPro" id="IPR042099">
    <property type="entry name" value="ANL_N_sf"/>
</dbReference>
<feature type="domain" description="AMP-dependent synthetase/ligase" evidence="3">
    <location>
        <begin position="35"/>
        <end position="433"/>
    </location>
</feature>
<dbReference type="Pfam" id="PF13193">
    <property type="entry name" value="AMP-binding_C"/>
    <property type="match status" value="1"/>
</dbReference>
<proteinExistence type="inferred from homology"/>
<dbReference type="GO" id="GO:0016405">
    <property type="term" value="F:CoA-ligase activity"/>
    <property type="evidence" value="ECO:0007669"/>
    <property type="project" value="TreeGrafter"/>
</dbReference>
<dbReference type="PANTHER" id="PTHR24096">
    <property type="entry name" value="LONG-CHAIN-FATTY-ACID--COA LIGASE"/>
    <property type="match status" value="1"/>
</dbReference>
<dbReference type="Gene3D" id="3.30.300.30">
    <property type="match status" value="1"/>
</dbReference>
<evidence type="ECO:0000256" key="1">
    <source>
        <dbReference type="ARBA" id="ARBA00006432"/>
    </source>
</evidence>
<dbReference type="InterPro" id="IPR000873">
    <property type="entry name" value="AMP-dep_synth/lig_dom"/>
</dbReference>
<protein>
    <submittedName>
        <fullName evidence="5">Long-chain fatty acid--CoA ligase</fullName>
    </submittedName>
</protein>
<dbReference type="InterPro" id="IPR025110">
    <property type="entry name" value="AMP-bd_C"/>
</dbReference>
<feature type="domain" description="AMP-binding enzyme C-terminal" evidence="4">
    <location>
        <begin position="485"/>
        <end position="563"/>
    </location>
</feature>
<evidence type="ECO:0000259" key="3">
    <source>
        <dbReference type="Pfam" id="PF00501"/>
    </source>
</evidence>
<name>A0A7K3W5A1_9ACTN</name>
<comment type="caution">
    <text evidence="5">The sequence shown here is derived from an EMBL/GenBank/DDBJ whole genome shotgun (WGS) entry which is preliminary data.</text>
</comment>
<comment type="similarity">
    <text evidence="1">Belongs to the ATP-dependent AMP-binding enzyme family.</text>
</comment>
<evidence type="ECO:0000313" key="5">
    <source>
        <dbReference type="EMBL" id="NEK59868.1"/>
    </source>
</evidence>
<dbReference type="InterPro" id="IPR045851">
    <property type="entry name" value="AMP-bd_C_sf"/>
</dbReference>
<reference evidence="5 6" key="1">
    <citation type="submission" date="2020-02" db="EMBL/GenBank/DDBJ databases">
        <title>Geodermatophilus sabuli CPCC 205279 I12A-02694.</title>
        <authorList>
            <person name="Jiang Z."/>
        </authorList>
    </citation>
    <scope>NUCLEOTIDE SEQUENCE [LARGE SCALE GENOMIC DNA]</scope>
    <source>
        <strain evidence="5 6">I12A-02694</strain>
    </source>
</reference>
<dbReference type="Gene3D" id="3.40.50.12780">
    <property type="entry name" value="N-terminal domain of ligase-like"/>
    <property type="match status" value="1"/>
</dbReference>
<keyword evidence="6" id="KW-1185">Reference proteome</keyword>
<keyword evidence="2 5" id="KW-0436">Ligase</keyword>
<dbReference type="EMBL" id="JAAGWF010000022">
    <property type="protein sequence ID" value="NEK59868.1"/>
    <property type="molecule type" value="Genomic_DNA"/>
</dbReference>
<accession>A0A7K3W5A1</accession>
<dbReference type="Pfam" id="PF00501">
    <property type="entry name" value="AMP-binding"/>
    <property type="match status" value="1"/>
</dbReference>
<evidence type="ECO:0000259" key="4">
    <source>
        <dbReference type="Pfam" id="PF13193"/>
    </source>
</evidence>
<dbReference type="PROSITE" id="PS00455">
    <property type="entry name" value="AMP_BINDING"/>
    <property type="match status" value="1"/>
</dbReference>
<sequence length="580" mass="60908">MTATQAAPTPTAHSWPPGLPRSLDYPAVSVGSILRAAVRRWGDRPAFVDSDVPLTFTELGARAHAVANWLADAGIGRGDVVAVHIPNCRQYPAVYYGVLLAGATFSPTNPLLPAADLAAQLTDAGARVLVTWDQVLPLARPALAATAVELVVVTGPAHVADLAARLELGEGDVDLADLLAADPTDRHLDADVDVATDLAHLAYTGGTTGVSKGVELPHRNVVTNVLQSACWTSGSLPDLDDAGDVTLRQVLGPDECPVRLGEGCLVNLTPWFHAMGAIGYLNGMVMSGTTTVVHLRFDPVRYVEDAVRYRVTSIGGAPPVFVALLQVPGIDDADLSSVRGVSSGAAPLPVPLIQRLTALLPDAVIGEGYGLTEVTMQATGNPSFRSGTRKPGTVGVPVFDTEISIRPLGGGDALPPGERGEVCIRGPQVMRGYAHRPEATAEAIDPDGWFHTGDVGVLDQDGYLSIVDRTKDMLLHKGYNVFPRELEEVLFGVPGVAGAAVVGRPDEEAGELPVAYVVRRDDDAGAALTRESVMAAVNDRVTPYKRLRDVVFVEAIPVSAAGKVLKRELAARERAAVTGG</sequence>
<evidence type="ECO:0000256" key="2">
    <source>
        <dbReference type="ARBA" id="ARBA00022598"/>
    </source>
</evidence>
<dbReference type="AlphaFoldDB" id="A0A7K3W5A1"/>
<organism evidence="5 6">
    <name type="scientific">Geodermatophilus sabuli</name>
    <dbReference type="NCBI Taxonomy" id="1564158"/>
    <lineage>
        <taxon>Bacteria</taxon>
        <taxon>Bacillati</taxon>
        <taxon>Actinomycetota</taxon>
        <taxon>Actinomycetes</taxon>
        <taxon>Geodermatophilales</taxon>
        <taxon>Geodermatophilaceae</taxon>
        <taxon>Geodermatophilus</taxon>
    </lineage>
</organism>
<dbReference type="SUPFAM" id="SSF56801">
    <property type="entry name" value="Acetyl-CoA synthetase-like"/>
    <property type="match status" value="1"/>
</dbReference>